<feature type="domain" description="Resolvase/invertase-type recombinase catalytic" evidence="1">
    <location>
        <begin position="4"/>
        <end position="105"/>
    </location>
</feature>
<sequence>MNRIIGYYRVSTEEQNLDMQERTIQNYAEQRGVALVLYVEKVSSRKYERVELSNAMKSSNTRRYIQQRIKARLEAAHKRGRICGRPLIGEKTKKRVRALFEAGERAIDIVKEYNIGRLMYIKL</sequence>
<name>A0ABR5K0B1_9BACI</name>
<dbReference type="InterPro" id="IPR006119">
    <property type="entry name" value="Resolv_N"/>
</dbReference>
<keyword evidence="3" id="KW-1185">Reference proteome</keyword>
<evidence type="ECO:0000259" key="1">
    <source>
        <dbReference type="SMART" id="SM00857"/>
    </source>
</evidence>
<gene>
    <name evidence="2" type="ORF">AEA09_06125</name>
</gene>
<organism evidence="2 3">
    <name type="scientific">Lysinibacillus contaminans</name>
    <dbReference type="NCBI Taxonomy" id="1293441"/>
    <lineage>
        <taxon>Bacteria</taxon>
        <taxon>Bacillati</taxon>
        <taxon>Bacillota</taxon>
        <taxon>Bacilli</taxon>
        <taxon>Bacillales</taxon>
        <taxon>Bacillaceae</taxon>
        <taxon>Lysinibacillus</taxon>
    </lineage>
</organism>
<protein>
    <recommendedName>
        <fullName evidence="1">Resolvase/invertase-type recombinase catalytic domain-containing protein</fullName>
    </recommendedName>
</protein>
<accession>A0ABR5K0B1</accession>
<dbReference type="Proteomes" id="UP000050668">
    <property type="component" value="Unassembled WGS sequence"/>
</dbReference>
<evidence type="ECO:0000313" key="2">
    <source>
        <dbReference type="EMBL" id="KOS68170.1"/>
    </source>
</evidence>
<dbReference type="Pfam" id="PF00239">
    <property type="entry name" value="Resolvase"/>
    <property type="match status" value="1"/>
</dbReference>
<dbReference type="RefSeq" id="WP_053582989.1">
    <property type="nucleotide sequence ID" value="NZ_LGRV01000003.1"/>
</dbReference>
<proteinExistence type="predicted"/>
<dbReference type="SMART" id="SM00857">
    <property type="entry name" value="Resolvase"/>
    <property type="match status" value="1"/>
</dbReference>
<dbReference type="Gene3D" id="3.40.50.1390">
    <property type="entry name" value="Resolvase, N-terminal catalytic domain"/>
    <property type="match status" value="1"/>
</dbReference>
<dbReference type="InterPro" id="IPR036162">
    <property type="entry name" value="Resolvase-like_N_sf"/>
</dbReference>
<comment type="caution">
    <text evidence="2">The sequence shown here is derived from an EMBL/GenBank/DDBJ whole genome shotgun (WGS) entry which is preliminary data.</text>
</comment>
<reference evidence="3" key="1">
    <citation type="submission" date="2015-07" db="EMBL/GenBank/DDBJ databases">
        <title>Fjat-14205 dsm 2895.</title>
        <authorList>
            <person name="Liu B."/>
            <person name="Wang J."/>
            <person name="Zhu Y."/>
            <person name="Liu G."/>
            <person name="Chen Q."/>
            <person name="Chen Z."/>
            <person name="Lan J."/>
            <person name="Che J."/>
            <person name="Ge C."/>
            <person name="Shi H."/>
            <person name="Pan Z."/>
            <person name="Liu X."/>
        </authorList>
    </citation>
    <scope>NUCLEOTIDE SEQUENCE [LARGE SCALE GENOMIC DNA]</scope>
    <source>
        <strain evidence="3">DSM 25560</strain>
    </source>
</reference>
<evidence type="ECO:0000313" key="3">
    <source>
        <dbReference type="Proteomes" id="UP000050668"/>
    </source>
</evidence>
<dbReference type="EMBL" id="LGRV01000003">
    <property type="protein sequence ID" value="KOS68170.1"/>
    <property type="molecule type" value="Genomic_DNA"/>
</dbReference>
<dbReference type="SUPFAM" id="SSF53041">
    <property type="entry name" value="Resolvase-like"/>
    <property type="match status" value="1"/>
</dbReference>